<comment type="caution">
    <text evidence="1">The sequence shown here is derived from an EMBL/GenBank/DDBJ whole genome shotgun (WGS) entry which is preliminary data.</text>
</comment>
<keyword evidence="2" id="KW-1185">Reference proteome</keyword>
<accession>A0A9D4EJ65</accession>
<organism evidence="1 2">
    <name type="scientific">Dreissena polymorpha</name>
    <name type="common">Zebra mussel</name>
    <name type="synonym">Mytilus polymorpha</name>
    <dbReference type="NCBI Taxonomy" id="45954"/>
    <lineage>
        <taxon>Eukaryota</taxon>
        <taxon>Metazoa</taxon>
        <taxon>Spiralia</taxon>
        <taxon>Lophotrochozoa</taxon>
        <taxon>Mollusca</taxon>
        <taxon>Bivalvia</taxon>
        <taxon>Autobranchia</taxon>
        <taxon>Heteroconchia</taxon>
        <taxon>Euheterodonta</taxon>
        <taxon>Imparidentia</taxon>
        <taxon>Neoheterodontei</taxon>
        <taxon>Myida</taxon>
        <taxon>Dreissenoidea</taxon>
        <taxon>Dreissenidae</taxon>
        <taxon>Dreissena</taxon>
    </lineage>
</organism>
<dbReference type="Proteomes" id="UP000828390">
    <property type="component" value="Unassembled WGS sequence"/>
</dbReference>
<reference evidence="1" key="2">
    <citation type="submission" date="2020-11" db="EMBL/GenBank/DDBJ databases">
        <authorList>
            <person name="McCartney M.A."/>
            <person name="Auch B."/>
            <person name="Kono T."/>
            <person name="Mallez S."/>
            <person name="Becker A."/>
            <person name="Gohl D.M."/>
            <person name="Silverstein K.A.T."/>
            <person name="Koren S."/>
            <person name="Bechman K.B."/>
            <person name="Herman A."/>
            <person name="Abrahante J.E."/>
            <person name="Garbe J."/>
        </authorList>
    </citation>
    <scope>NUCLEOTIDE SEQUENCE</scope>
    <source>
        <strain evidence="1">Duluth1</strain>
        <tissue evidence="1">Whole animal</tissue>
    </source>
</reference>
<evidence type="ECO:0000313" key="2">
    <source>
        <dbReference type="Proteomes" id="UP000828390"/>
    </source>
</evidence>
<dbReference type="EMBL" id="JAIWYP010000008">
    <property type="protein sequence ID" value="KAH3781317.1"/>
    <property type="molecule type" value="Genomic_DNA"/>
</dbReference>
<sequence>MSTVKNELKSEKTAIDDIATNIRIHPPLADVKCERIYKNAITADLLLISEDVRVFRDHLLEAIENTKQYSLEIEHFEILYKGLYRRMVPVVQRQITAFTRARRLVNK</sequence>
<protein>
    <submittedName>
        <fullName evidence="1">Uncharacterized protein</fullName>
    </submittedName>
</protein>
<proteinExistence type="predicted"/>
<name>A0A9D4EJ65_DREPO</name>
<evidence type="ECO:0000313" key="1">
    <source>
        <dbReference type="EMBL" id="KAH3781317.1"/>
    </source>
</evidence>
<reference evidence="1" key="1">
    <citation type="journal article" date="2019" name="bioRxiv">
        <title>The Genome of the Zebra Mussel, Dreissena polymorpha: A Resource for Invasive Species Research.</title>
        <authorList>
            <person name="McCartney M.A."/>
            <person name="Auch B."/>
            <person name="Kono T."/>
            <person name="Mallez S."/>
            <person name="Zhang Y."/>
            <person name="Obille A."/>
            <person name="Becker A."/>
            <person name="Abrahante J.E."/>
            <person name="Garbe J."/>
            <person name="Badalamenti J.P."/>
            <person name="Herman A."/>
            <person name="Mangelson H."/>
            <person name="Liachko I."/>
            <person name="Sullivan S."/>
            <person name="Sone E.D."/>
            <person name="Koren S."/>
            <person name="Silverstein K.A.T."/>
            <person name="Beckman K.B."/>
            <person name="Gohl D.M."/>
        </authorList>
    </citation>
    <scope>NUCLEOTIDE SEQUENCE</scope>
    <source>
        <strain evidence="1">Duluth1</strain>
        <tissue evidence="1">Whole animal</tissue>
    </source>
</reference>
<dbReference type="AlphaFoldDB" id="A0A9D4EJ65"/>
<gene>
    <name evidence="1" type="ORF">DPMN_159144</name>
</gene>